<comment type="caution">
    <text evidence="2">The sequence shown here is derived from an EMBL/GenBank/DDBJ whole genome shotgun (WGS) entry which is preliminary data.</text>
</comment>
<evidence type="ECO:0000313" key="2">
    <source>
        <dbReference type="EMBL" id="RWX51039.1"/>
    </source>
</evidence>
<dbReference type="Proteomes" id="UP000288892">
    <property type="component" value="Unassembled WGS sequence"/>
</dbReference>
<dbReference type="AlphaFoldDB" id="A0A444JD70"/>
<reference evidence="2 3" key="1">
    <citation type="submission" date="2017-01" db="EMBL/GenBank/DDBJ databases">
        <title>The cable genome- insights into the physiology and evolution of filamentous bacteria capable of sulfide oxidation via long distance electron transfer.</title>
        <authorList>
            <person name="Schreiber L."/>
            <person name="Bjerg J.T."/>
            <person name="Boggild A."/>
            <person name="Van De Vossenberg J."/>
            <person name="Meysman F."/>
            <person name="Nielsen L.P."/>
            <person name="Schramm A."/>
            <person name="Kjeldsen K.U."/>
        </authorList>
    </citation>
    <scope>NUCLEOTIDE SEQUENCE [LARGE SCALE GENOMIC DNA]</scope>
    <source>
        <strain evidence="2">A5</strain>
    </source>
</reference>
<proteinExistence type="predicted"/>
<name>A0A444JD70_9BACT</name>
<dbReference type="Pfam" id="PF12275">
    <property type="entry name" value="DUF3616"/>
    <property type="match status" value="1"/>
</dbReference>
<organism evidence="2 3">
    <name type="scientific">Candidatus Electrothrix marina</name>
    <dbReference type="NCBI Taxonomy" id="1859130"/>
    <lineage>
        <taxon>Bacteria</taxon>
        <taxon>Pseudomonadati</taxon>
        <taxon>Thermodesulfobacteriota</taxon>
        <taxon>Desulfobulbia</taxon>
        <taxon>Desulfobulbales</taxon>
        <taxon>Desulfobulbaceae</taxon>
        <taxon>Candidatus Electrothrix</taxon>
    </lineage>
</organism>
<gene>
    <name evidence="2" type="ORF">VU01_12244</name>
</gene>
<keyword evidence="3" id="KW-1185">Reference proteome</keyword>
<evidence type="ECO:0000259" key="1">
    <source>
        <dbReference type="Pfam" id="PF12275"/>
    </source>
</evidence>
<sequence length="360" mass="40478">MSSQQNKKRTVPLWRTVLFYATLTVFSLFAPASAEERRGKIETGSFVKISGEILAGSDISAVAGFSSFLVIGSDEAVDSDSKENYIQLLRKKENGYAVHRNILLLQGNQAEGKELDIEGIAVEGDSVYIVGAHCLKRQKVKKAKNQEKNRKKFQADRLKEERNRNWLYRVRLDKEGNELERQRISLREIIRQDPVLDPFSRIPGKENGIDIEGIAAKDGWLYIGFRGPVLRGNYVPVMKLKFDDPEKTYELLYVQLGGRGIRDITKVSDGFLILAGPVGDGGDSYQLYHWDGKDVISGKDLKDGEHGRMHLLGDITSPKKGKAEGVAVLREEETGYQLILAYDGAENNDTVLQYFRVIRP</sequence>
<protein>
    <recommendedName>
        <fullName evidence="1">DUF3616 domain-containing protein</fullName>
    </recommendedName>
</protein>
<accession>A0A444JD70</accession>
<dbReference type="InterPro" id="IPR022060">
    <property type="entry name" value="DUF3616"/>
</dbReference>
<dbReference type="EMBL" id="MTKS01000224">
    <property type="protein sequence ID" value="RWX51039.1"/>
    <property type="molecule type" value="Genomic_DNA"/>
</dbReference>
<feature type="domain" description="DUF3616" evidence="1">
    <location>
        <begin position="58"/>
        <end position="347"/>
    </location>
</feature>
<evidence type="ECO:0000313" key="3">
    <source>
        <dbReference type="Proteomes" id="UP000288892"/>
    </source>
</evidence>